<proteinExistence type="predicted"/>
<accession>A0A382PZK3</accession>
<organism evidence="1">
    <name type="scientific">marine metagenome</name>
    <dbReference type="NCBI Taxonomy" id="408172"/>
    <lineage>
        <taxon>unclassified sequences</taxon>
        <taxon>metagenomes</taxon>
        <taxon>ecological metagenomes</taxon>
    </lineage>
</organism>
<dbReference type="AlphaFoldDB" id="A0A382PZK3"/>
<reference evidence="1" key="1">
    <citation type="submission" date="2018-05" db="EMBL/GenBank/DDBJ databases">
        <authorList>
            <person name="Lanie J.A."/>
            <person name="Ng W.-L."/>
            <person name="Kazmierczak K.M."/>
            <person name="Andrzejewski T.M."/>
            <person name="Davidsen T.M."/>
            <person name="Wayne K.J."/>
            <person name="Tettelin H."/>
            <person name="Glass J.I."/>
            <person name="Rusch D."/>
            <person name="Podicherti R."/>
            <person name="Tsui H.-C.T."/>
            <person name="Winkler M.E."/>
        </authorList>
    </citation>
    <scope>NUCLEOTIDE SEQUENCE</scope>
</reference>
<feature type="non-terminal residue" evidence="1">
    <location>
        <position position="1"/>
    </location>
</feature>
<sequence length="338" mass="36857">IVGYQFPDASNSLAIDASGNLIWDSPTMVGEYNIAILIEEWRNGVKVGSIVRDMQITVAPNTINNHPPKIQMQNSFCVITGESLNIPILAWDKDSIFTDNFGNYYWGSSTIPFGSTIVDTAFQKIKLSGTSGLFAFSEIVDTQSISTNLTIPTFCADVRKSPYQLVLKVKEQSHSAVALSTMQSVEIKIIAPKIENVKVDSIIQMQKAIAISWNESICSNATSYLVYRKEATSNLAFDSCTTGIPIGSGFARIGEVIGLNNTLFVDDNNGEGLSEGVNYCYRIIAKFSDGAESIISKEACAELLNFSPLITNVSVNHPDLVNAMYVAWSKPKDVAFST</sequence>
<gene>
    <name evidence="1" type="ORF">METZ01_LOCUS331470</name>
</gene>
<name>A0A382PZK3_9ZZZZ</name>
<evidence type="ECO:0000313" key="1">
    <source>
        <dbReference type="EMBL" id="SVC78616.1"/>
    </source>
</evidence>
<dbReference type="InterPro" id="IPR013783">
    <property type="entry name" value="Ig-like_fold"/>
</dbReference>
<dbReference type="Gene3D" id="2.60.40.10">
    <property type="entry name" value="Immunoglobulins"/>
    <property type="match status" value="1"/>
</dbReference>
<dbReference type="EMBL" id="UINC01110839">
    <property type="protein sequence ID" value="SVC78616.1"/>
    <property type="molecule type" value="Genomic_DNA"/>
</dbReference>
<protein>
    <submittedName>
        <fullName evidence="1">Uncharacterized protein</fullName>
    </submittedName>
</protein>
<feature type="non-terminal residue" evidence="1">
    <location>
        <position position="338"/>
    </location>
</feature>